<evidence type="ECO:0000313" key="4">
    <source>
        <dbReference type="Proteomes" id="UP000326170"/>
    </source>
</evidence>
<feature type="domain" description="Phosphotyrosine protein phosphatase I" evidence="2">
    <location>
        <begin position="11"/>
        <end position="143"/>
    </location>
</feature>
<dbReference type="Pfam" id="PF01451">
    <property type="entry name" value="LMWPc"/>
    <property type="match status" value="1"/>
</dbReference>
<dbReference type="KEGG" id="nas:GCU68_19175"/>
<evidence type="ECO:0000256" key="1">
    <source>
        <dbReference type="ARBA" id="ARBA00022849"/>
    </source>
</evidence>
<dbReference type="OrthoDB" id="295776at2157"/>
<dbReference type="SUPFAM" id="SSF52788">
    <property type="entry name" value="Phosphotyrosine protein phosphatases I"/>
    <property type="match status" value="1"/>
</dbReference>
<dbReference type="Proteomes" id="UP000326170">
    <property type="component" value="Plasmid unnamed2"/>
</dbReference>
<dbReference type="InterPro" id="IPR036196">
    <property type="entry name" value="Ptyr_pPase_sf"/>
</dbReference>
<dbReference type="SMART" id="SM00226">
    <property type="entry name" value="LMWPc"/>
    <property type="match status" value="1"/>
</dbReference>
<keyword evidence="4" id="KW-1185">Reference proteome</keyword>
<dbReference type="GeneID" id="42303182"/>
<evidence type="ECO:0000259" key="2">
    <source>
        <dbReference type="SMART" id="SM00226"/>
    </source>
</evidence>
<accession>A0A5P9P952</accession>
<dbReference type="GO" id="GO:0046685">
    <property type="term" value="P:response to arsenic-containing substance"/>
    <property type="evidence" value="ECO:0007669"/>
    <property type="project" value="UniProtKB-KW"/>
</dbReference>
<reference evidence="3 4" key="1">
    <citation type="journal article" date="2007" name="Int. J. Syst. Evol. Microbiol.">
        <title>Natronorubrum sulfidifaciens sp. nov., an extremely haloalkaliphilic archaeon isolated from Aiding salt lake in Xin-Jiang, China.</title>
        <authorList>
            <person name="Cui H.L."/>
            <person name="Tohty D."/>
            <person name="Liu H.C."/>
            <person name="Liu S.J."/>
            <person name="Oren A."/>
            <person name="Zhou P.J."/>
        </authorList>
    </citation>
    <scope>NUCLEOTIDE SEQUENCE [LARGE SCALE GENOMIC DNA]</scope>
    <source>
        <strain evidence="3 4">7-3</strain>
        <plasmid evidence="3">unnamed2</plasmid>
    </source>
</reference>
<dbReference type="InterPro" id="IPR023485">
    <property type="entry name" value="Ptyr_pPase"/>
</dbReference>
<keyword evidence="1" id="KW-0059">Arsenical resistance</keyword>
<dbReference type="PANTHER" id="PTHR43428:SF1">
    <property type="entry name" value="ARSENATE REDUCTASE"/>
    <property type="match status" value="1"/>
</dbReference>
<name>A0A5P9P952_9EURY</name>
<dbReference type="RefSeq" id="WP_152944213.1">
    <property type="nucleotide sequence ID" value="NZ_CP045490.1"/>
</dbReference>
<dbReference type="AlphaFoldDB" id="A0A5P9P952"/>
<organism evidence="3 4">
    <name type="scientific">Natronorubrum aibiense</name>
    <dbReference type="NCBI Taxonomy" id="348826"/>
    <lineage>
        <taxon>Archaea</taxon>
        <taxon>Methanobacteriati</taxon>
        <taxon>Methanobacteriota</taxon>
        <taxon>Stenosarchaea group</taxon>
        <taxon>Halobacteria</taxon>
        <taxon>Halobacteriales</taxon>
        <taxon>Natrialbaceae</taxon>
        <taxon>Natronorubrum</taxon>
    </lineage>
</organism>
<proteinExistence type="predicted"/>
<gene>
    <name evidence="3" type="ORF">GCU68_19175</name>
</gene>
<dbReference type="Gene3D" id="3.40.50.2300">
    <property type="match status" value="1"/>
</dbReference>
<geneLocation type="plasmid" evidence="3 4">
    <name>unnamed2</name>
</geneLocation>
<keyword evidence="3" id="KW-0614">Plasmid</keyword>
<dbReference type="EMBL" id="CP045490">
    <property type="protein sequence ID" value="QFU84653.1"/>
    <property type="molecule type" value="Genomic_DNA"/>
</dbReference>
<sequence>MPTDTNSTAPTRIAFVCVQNAGRSQMAYAFGQREVEARGLEDEIELLTGGTDPADHVHDEVVSAMADVGVDLADRTPREITFEETKRSDYVVTMGCSASGVCPAGWAGENRDWDLDDPDGESPADVAAIRDEIEQRVGALFDEIEAARARPD</sequence>
<protein>
    <submittedName>
        <fullName evidence="3">Low molecular weight phosphatase family protein</fullName>
    </submittedName>
</protein>
<evidence type="ECO:0000313" key="3">
    <source>
        <dbReference type="EMBL" id="QFU84653.1"/>
    </source>
</evidence>
<dbReference type="PANTHER" id="PTHR43428">
    <property type="entry name" value="ARSENATE REDUCTASE"/>
    <property type="match status" value="1"/>
</dbReference>